<dbReference type="AlphaFoldDB" id="A0A382XMN3"/>
<sequence>MSNEIQELQRIAHTWTVKFLEKNLPKVCGENWWKKCVIRKLTEIQEKLLLEYKWSKLEELDW</sequence>
<name>A0A382XMN3_9ZZZZ</name>
<organism evidence="1">
    <name type="scientific">marine metagenome</name>
    <dbReference type="NCBI Taxonomy" id="408172"/>
    <lineage>
        <taxon>unclassified sequences</taxon>
        <taxon>metagenomes</taxon>
        <taxon>ecological metagenomes</taxon>
    </lineage>
</organism>
<protein>
    <submittedName>
        <fullName evidence="1">Uncharacterized protein</fullName>
    </submittedName>
</protein>
<gene>
    <name evidence="1" type="ORF">METZ01_LOCUS425261</name>
</gene>
<reference evidence="1" key="1">
    <citation type="submission" date="2018-05" db="EMBL/GenBank/DDBJ databases">
        <authorList>
            <person name="Lanie J.A."/>
            <person name="Ng W.-L."/>
            <person name="Kazmierczak K.M."/>
            <person name="Andrzejewski T.M."/>
            <person name="Davidsen T.M."/>
            <person name="Wayne K.J."/>
            <person name="Tettelin H."/>
            <person name="Glass J.I."/>
            <person name="Rusch D."/>
            <person name="Podicherti R."/>
            <person name="Tsui H.-C.T."/>
            <person name="Winkler M.E."/>
        </authorList>
    </citation>
    <scope>NUCLEOTIDE SEQUENCE</scope>
</reference>
<accession>A0A382XMN3</accession>
<evidence type="ECO:0000313" key="1">
    <source>
        <dbReference type="EMBL" id="SVD72407.1"/>
    </source>
</evidence>
<proteinExistence type="predicted"/>
<dbReference type="EMBL" id="UINC01169057">
    <property type="protein sequence ID" value="SVD72407.1"/>
    <property type="molecule type" value="Genomic_DNA"/>
</dbReference>
<feature type="non-terminal residue" evidence="1">
    <location>
        <position position="62"/>
    </location>
</feature>